<evidence type="ECO:0000256" key="1">
    <source>
        <dbReference type="SAM" id="Coils"/>
    </source>
</evidence>
<dbReference type="AlphaFoldDB" id="A0A0B1Q3D1"/>
<evidence type="ECO:0000313" key="2">
    <source>
        <dbReference type="EMBL" id="KHJ53876.1"/>
    </source>
</evidence>
<dbReference type="NCBIfam" id="NF010448">
    <property type="entry name" value="PRK13874.1"/>
    <property type="match status" value="1"/>
</dbReference>
<dbReference type="EMBL" id="JRFJ01000004">
    <property type="protein sequence ID" value="KHJ53876.1"/>
    <property type="molecule type" value="Genomic_DNA"/>
</dbReference>
<gene>
    <name evidence="2" type="ORF">LA66_14890</name>
</gene>
<reference evidence="2 3" key="1">
    <citation type="submission" date="2014-09" db="EMBL/GenBank/DDBJ databases">
        <title>Isolation and characterization of Aurantimonas altamirensis ON-56566 from clinical sample following a dog bite.</title>
        <authorList>
            <person name="Eshaghi A."/>
            <person name="Li A."/>
            <person name="Shahinas D."/>
            <person name="Bahn P."/>
            <person name="Kus J.V."/>
            <person name="Patel S.N."/>
        </authorList>
    </citation>
    <scope>NUCLEOTIDE SEQUENCE [LARGE SCALE GENOMIC DNA]</scope>
    <source>
        <strain evidence="2 3">ON-56566</strain>
    </source>
</reference>
<dbReference type="InterPro" id="IPR014147">
    <property type="entry name" value="T4SS_TrbJ"/>
</dbReference>
<proteinExistence type="predicted"/>
<accession>A0A0B1Q3D1</accession>
<comment type="caution">
    <text evidence="2">The sequence shown here is derived from an EMBL/GenBank/DDBJ whole genome shotgun (WGS) entry which is preliminary data.</text>
</comment>
<sequence length="240" mass="26206">MLLPVTLPLVVVPLMPTPALAWRIVYDPTNYTQNLLSAARALEQIQNQITSLQNEAQMLINQARNLTSLPTSLLSRIDGNFSEMQSLLRQADTIAYDVQNIETQFRATYKDFASGDRSATQLISSAQLRWQQSVSAFEHALKAGATAVTNLEGTRTQTGELVDASQSAIGVLQATQAGNQLLAVQAQQIADLTAMLAAQGRAEALEQSRAAAAQEQAREQFSRFMTGTAYQPSTVRMFQD</sequence>
<keyword evidence="1" id="KW-0175">Coiled coil</keyword>
<protein>
    <submittedName>
        <fullName evidence="2">Conjugal transfer protein TrbJ</fullName>
    </submittedName>
</protein>
<dbReference type="NCBIfam" id="TIGR02780">
    <property type="entry name" value="TrbJ_Ti"/>
    <property type="match status" value="1"/>
</dbReference>
<name>A0A0B1Q3D1_9HYPH</name>
<dbReference type="STRING" id="370622.LA66_14890"/>
<organism evidence="2 3">
    <name type="scientific">Aureimonas altamirensis</name>
    <dbReference type="NCBI Taxonomy" id="370622"/>
    <lineage>
        <taxon>Bacteria</taxon>
        <taxon>Pseudomonadati</taxon>
        <taxon>Pseudomonadota</taxon>
        <taxon>Alphaproteobacteria</taxon>
        <taxon>Hyphomicrobiales</taxon>
        <taxon>Aurantimonadaceae</taxon>
        <taxon>Aureimonas</taxon>
    </lineage>
</organism>
<evidence type="ECO:0000313" key="3">
    <source>
        <dbReference type="Proteomes" id="UP000030826"/>
    </source>
</evidence>
<dbReference type="Proteomes" id="UP000030826">
    <property type="component" value="Unassembled WGS sequence"/>
</dbReference>
<feature type="coiled-coil region" evidence="1">
    <location>
        <begin position="35"/>
        <end position="69"/>
    </location>
</feature>